<dbReference type="EMBL" id="HG994367">
    <property type="protein sequence ID" value="CAF1705427.1"/>
    <property type="molecule type" value="Genomic_DNA"/>
</dbReference>
<protein>
    <submittedName>
        <fullName evidence="2">(rape) hypothetical protein</fullName>
    </submittedName>
</protein>
<organism evidence="2">
    <name type="scientific">Brassica napus</name>
    <name type="common">Rape</name>
    <dbReference type="NCBI Taxonomy" id="3708"/>
    <lineage>
        <taxon>Eukaryota</taxon>
        <taxon>Viridiplantae</taxon>
        <taxon>Streptophyta</taxon>
        <taxon>Embryophyta</taxon>
        <taxon>Tracheophyta</taxon>
        <taxon>Spermatophyta</taxon>
        <taxon>Magnoliopsida</taxon>
        <taxon>eudicotyledons</taxon>
        <taxon>Gunneridae</taxon>
        <taxon>Pentapetalae</taxon>
        <taxon>rosids</taxon>
        <taxon>malvids</taxon>
        <taxon>Brassicales</taxon>
        <taxon>Brassicaceae</taxon>
        <taxon>Brassiceae</taxon>
        <taxon>Brassica</taxon>
    </lineage>
</organism>
<keyword evidence="1" id="KW-0812">Transmembrane</keyword>
<accession>A0A816IE27</accession>
<dbReference type="AlphaFoldDB" id="A0A816IE27"/>
<evidence type="ECO:0000256" key="1">
    <source>
        <dbReference type="SAM" id="Phobius"/>
    </source>
</evidence>
<evidence type="ECO:0000313" key="2">
    <source>
        <dbReference type="EMBL" id="CAF1705427.1"/>
    </source>
</evidence>
<sequence>MFLEITCNVLFQLLLLVSGIVLFYFLLICLLFFLFVFPLMTVFLFIWKKSDRATDFYQSENPVKHASVLEEKVYELQHRLIFELRRNVEMQLKRNVLVETLPKLADKEVAKHNKLENVRDGVRGILLINFLNNSAWLQTYLMNLWQHLSLTLEKSRWIPSIKDKSLTLTTYLEPKIHYLTDKSIEVLYTPKQVLTPALITGFDVSYYYLEIYGKWYLSKLGHNLNKTQTYLMTVWQHLSLTFEKVLTPDLIQRFDASYYYLDQQVLTPDLIQGFDVSNYYLEVNRIMTIAKLHLKKKVQISFESCTKNVLHGFKKLVNLGGKKIRKVTQRAFSSG</sequence>
<keyword evidence="1" id="KW-1133">Transmembrane helix</keyword>
<reference evidence="2" key="1">
    <citation type="submission" date="2021-01" db="EMBL/GenBank/DDBJ databases">
        <authorList>
            <consortium name="Genoscope - CEA"/>
            <person name="William W."/>
        </authorList>
    </citation>
    <scope>NUCLEOTIDE SEQUENCE</scope>
</reference>
<name>A0A816IE27_BRANA</name>
<proteinExistence type="predicted"/>
<gene>
    <name evidence="2" type="ORF">DARMORV10_C03P52580.1</name>
</gene>
<dbReference type="Proteomes" id="UP001295469">
    <property type="component" value="Chromosome C03"/>
</dbReference>
<keyword evidence="1" id="KW-0472">Membrane</keyword>
<feature type="transmembrane region" description="Helical" evidence="1">
    <location>
        <begin position="20"/>
        <end position="47"/>
    </location>
</feature>